<dbReference type="PANTHER" id="PTHR48079">
    <property type="entry name" value="PROTEIN YEEZ"/>
    <property type="match status" value="1"/>
</dbReference>
<dbReference type="Pfam" id="PF01370">
    <property type="entry name" value="Epimerase"/>
    <property type="match status" value="1"/>
</dbReference>
<dbReference type="SUPFAM" id="SSF51735">
    <property type="entry name" value="NAD(P)-binding Rossmann-fold domains"/>
    <property type="match status" value="1"/>
</dbReference>
<evidence type="ECO:0000313" key="3">
    <source>
        <dbReference type="Proteomes" id="UP000503011"/>
    </source>
</evidence>
<dbReference type="InterPro" id="IPR051783">
    <property type="entry name" value="NAD(P)-dependent_oxidoreduct"/>
</dbReference>
<dbReference type="GO" id="GO:0005737">
    <property type="term" value="C:cytoplasm"/>
    <property type="evidence" value="ECO:0007669"/>
    <property type="project" value="TreeGrafter"/>
</dbReference>
<dbReference type="InterPro" id="IPR036291">
    <property type="entry name" value="NAD(P)-bd_dom_sf"/>
</dbReference>
<sequence>MPTPPDRRPLVVVLGATGTIGSVVAASLAARPVRLRLVGRQPAPPPPGARAAVEVRAADLTDPDQLRSTVDGAGAVVHLLADPRAGDLNARVMAGVLDTLSARSDRSAPPAVLYAGTVTQVGVPPRALLDGTETDRPDTAFQRDKHTAERALLRASAQGAVRGVSVRLPTVYGHSHANGRLDSGALTAMIRRAVAGDPLTMWHDGTVRRDLLHVRDAAAALLAALDHAGALAGRHWLAGTGTGTPLGDAFRTVAHIVATRTGRPPVPVGSVPPPRPLSTAELTSTTVDPAAFHRHTGWTAQVPLHDGLEWTVTAALSPTPASRLGRVSKSVTAIR</sequence>
<dbReference type="KEGG" id="psuu:Psuf_058280"/>
<feature type="domain" description="NAD-dependent epimerase/dehydratase" evidence="1">
    <location>
        <begin position="11"/>
        <end position="237"/>
    </location>
</feature>
<dbReference type="Gene3D" id="3.40.50.720">
    <property type="entry name" value="NAD(P)-binding Rossmann-like Domain"/>
    <property type="match status" value="1"/>
</dbReference>
<dbReference type="InterPro" id="IPR001509">
    <property type="entry name" value="Epimerase_deHydtase"/>
</dbReference>
<name>A0A6F8YQQ2_9ACTN</name>
<accession>A0A6F8YQQ2</accession>
<dbReference type="Proteomes" id="UP000503011">
    <property type="component" value="Chromosome"/>
</dbReference>
<protein>
    <recommendedName>
        <fullName evidence="1">NAD-dependent epimerase/dehydratase domain-containing protein</fullName>
    </recommendedName>
</protein>
<reference evidence="2 3" key="2">
    <citation type="submission" date="2020-03" db="EMBL/GenBank/DDBJ databases">
        <authorList>
            <person name="Ichikawa N."/>
            <person name="Kimura A."/>
            <person name="Kitahashi Y."/>
            <person name="Uohara A."/>
        </authorList>
    </citation>
    <scope>NUCLEOTIDE SEQUENCE [LARGE SCALE GENOMIC DNA]</scope>
    <source>
        <strain evidence="2 3">NBRC 105367</strain>
    </source>
</reference>
<dbReference type="RefSeq" id="WP_173159987.1">
    <property type="nucleotide sequence ID" value="NZ_AP022871.1"/>
</dbReference>
<proteinExistence type="predicted"/>
<reference evidence="2 3" key="1">
    <citation type="submission" date="2020-03" db="EMBL/GenBank/DDBJ databases">
        <title>Whole genome shotgun sequence of Phytohabitans suffuscus NBRC 105367.</title>
        <authorList>
            <person name="Komaki H."/>
            <person name="Tamura T."/>
        </authorList>
    </citation>
    <scope>NUCLEOTIDE SEQUENCE [LARGE SCALE GENOMIC DNA]</scope>
    <source>
        <strain evidence="2 3">NBRC 105367</strain>
    </source>
</reference>
<dbReference type="AlphaFoldDB" id="A0A6F8YQQ2"/>
<dbReference type="GO" id="GO:0004029">
    <property type="term" value="F:aldehyde dehydrogenase (NAD+) activity"/>
    <property type="evidence" value="ECO:0007669"/>
    <property type="project" value="TreeGrafter"/>
</dbReference>
<dbReference type="EMBL" id="AP022871">
    <property type="protein sequence ID" value="BCB88515.1"/>
    <property type="molecule type" value="Genomic_DNA"/>
</dbReference>
<keyword evidence="3" id="KW-1185">Reference proteome</keyword>
<organism evidence="2 3">
    <name type="scientific">Phytohabitans suffuscus</name>
    <dbReference type="NCBI Taxonomy" id="624315"/>
    <lineage>
        <taxon>Bacteria</taxon>
        <taxon>Bacillati</taxon>
        <taxon>Actinomycetota</taxon>
        <taxon>Actinomycetes</taxon>
        <taxon>Micromonosporales</taxon>
        <taxon>Micromonosporaceae</taxon>
    </lineage>
</organism>
<gene>
    <name evidence="2" type="ORF">Psuf_058280</name>
</gene>
<evidence type="ECO:0000259" key="1">
    <source>
        <dbReference type="Pfam" id="PF01370"/>
    </source>
</evidence>
<dbReference type="PANTHER" id="PTHR48079:SF6">
    <property type="entry name" value="NAD(P)-BINDING DOMAIN-CONTAINING PROTEIN-RELATED"/>
    <property type="match status" value="1"/>
</dbReference>
<evidence type="ECO:0000313" key="2">
    <source>
        <dbReference type="EMBL" id="BCB88515.1"/>
    </source>
</evidence>